<feature type="compositionally biased region" description="Pro residues" evidence="1">
    <location>
        <begin position="212"/>
        <end position="221"/>
    </location>
</feature>
<keyword evidence="3" id="KW-1185">Reference proteome</keyword>
<comment type="caution">
    <text evidence="2">The sequence shown here is derived from an EMBL/GenBank/DDBJ whole genome shotgun (WGS) entry which is preliminary data.</text>
</comment>
<protein>
    <submittedName>
        <fullName evidence="2">Uncharacterized protein</fullName>
    </submittedName>
</protein>
<proteinExistence type="predicted"/>
<dbReference type="AlphaFoldDB" id="A0A5C5X2M2"/>
<dbReference type="InterPro" id="IPR046596">
    <property type="entry name" value="DUF6655"/>
</dbReference>
<evidence type="ECO:0000313" key="3">
    <source>
        <dbReference type="Proteomes" id="UP000317243"/>
    </source>
</evidence>
<evidence type="ECO:0000313" key="2">
    <source>
        <dbReference type="EMBL" id="TWT57090.1"/>
    </source>
</evidence>
<dbReference type="EMBL" id="SIHI01000001">
    <property type="protein sequence ID" value="TWT57090.1"/>
    <property type="molecule type" value="Genomic_DNA"/>
</dbReference>
<sequence>MSDAVDGAVARLDFTPLAHQKVFFDTQFIKDYKGIGFVNSDYMIGSLRQQMVAAGVLLQENASTADFVIEGRVGALGADSHEVVYGIPSTRPLNDAADALAAVSHMPSLPGIPELALAKRSDQVAAAKIAMFAYDKESRERVWQSGMLTSRSSAKDLWVLGAGPFQRGAIHEGKVRFAGTRLDVPAWATDRSGSNGPIASYKGQKIFNLPEQPVPVTPGPEPVEIQQVSAEEEAKEDGKKSKKGK</sequence>
<dbReference type="Proteomes" id="UP000317243">
    <property type="component" value="Unassembled WGS sequence"/>
</dbReference>
<organism evidence="2 3">
    <name type="scientific">Thalassoglobus neptunius</name>
    <dbReference type="NCBI Taxonomy" id="1938619"/>
    <lineage>
        <taxon>Bacteria</taxon>
        <taxon>Pseudomonadati</taxon>
        <taxon>Planctomycetota</taxon>
        <taxon>Planctomycetia</taxon>
        <taxon>Planctomycetales</taxon>
        <taxon>Planctomycetaceae</taxon>
        <taxon>Thalassoglobus</taxon>
    </lineage>
</organism>
<feature type="region of interest" description="Disordered" evidence="1">
    <location>
        <begin position="209"/>
        <end position="245"/>
    </location>
</feature>
<evidence type="ECO:0000256" key="1">
    <source>
        <dbReference type="SAM" id="MobiDB-lite"/>
    </source>
</evidence>
<dbReference type="Pfam" id="PF20360">
    <property type="entry name" value="DUF6655"/>
    <property type="match status" value="1"/>
</dbReference>
<accession>A0A5C5X2M2</accession>
<gene>
    <name evidence="2" type="ORF">KOR42_04480</name>
</gene>
<name>A0A5C5X2M2_9PLAN</name>
<reference evidence="2 3" key="1">
    <citation type="submission" date="2019-02" db="EMBL/GenBank/DDBJ databases">
        <title>Deep-cultivation of Planctomycetes and their phenomic and genomic characterization uncovers novel biology.</title>
        <authorList>
            <person name="Wiegand S."/>
            <person name="Jogler M."/>
            <person name="Boedeker C."/>
            <person name="Pinto D."/>
            <person name="Vollmers J."/>
            <person name="Rivas-Marin E."/>
            <person name="Kohn T."/>
            <person name="Peeters S.H."/>
            <person name="Heuer A."/>
            <person name="Rast P."/>
            <person name="Oberbeckmann S."/>
            <person name="Bunk B."/>
            <person name="Jeske O."/>
            <person name="Meyerdierks A."/>
            <person name="Storesund J.E."/>
            <person name="Kallscheuer N."/>
            <person name="Luecker S."/>
            <person name="Lage O.M."/>
            <person name="Pohl T."/>
            <person name="Merkel B.J."/>
            <person name="Hornburger P."/>
            <person name="Mueller R.-W."/>
            <person name="Bruemmer F."/>
            <person name="Labrenz M."/>
            <person name="Spormann A.M."/>
            <person name="Op Den Camp H."/>
            <person name="Overmann J."/>
            <person name="Amann R."/>
            <person name="Jetten M.S.M."/>
            <person name="Mascher T."/>
            <person name="Medema M.H."/>
            <person name="Devos D.P."/>
            <person name="Kaster A.-K."/>
            <person name="Ovreas L."/>
            <person name="Rohde M."/>
            <person name="Galperin M.Y."/>
            <person name="Jogler C."/>
        </authorList>
    </citation>
    <scope>NUCLEOTIDE SEQUENCE [LARGE SCALE GENOMIC DNA]</scope>
    <source>
        <strain evidence="2 3">KOR42</strain>
    </source>
</reference>